<keyword evidence="2" id="KW-1133">Transmembrane helix</keyword>
<sequence>MDHLIYFIIIFLGAAIPFIEYMTVIPLGVIIGLPLLPTIVLGFAGNLVTVLLVIFLVDKIREFLQRRKKQNARLPATEKGSTSSSNIDQESNNKTEATATTEVAWEESFTSKRRERAQKLWDKYGLPGLAVLGTGLLSSHLTAMMACTFGANRTYIIIWMAISLALWSILIGIAFQLGMDAIFR</sequence>
<evidence type="ECO:0000313" key="4">
    <source>
        <dbReference type="Proteomes" id="UP000252100"/>
    </source>
</evidence>
<evidence type="ECO:0008006" key="5">
    <source>
        <dbReference type="Google" id="ProtNLM"/>
    </source>
</evidence>
<feature type="transmembrane region" description="Helical" evidence="2">
    <location>
        <begin position="157"/>
        <end position="178"/>
    </location>
</feature>
<gene>
    <name evidence="3" type="ORF">DT065_10765</name>
</gene>
<reference evidence="3 4" key="1">
    <citation type="journal article" date="2018" name="J. Microbiol.">
        <title>Salicibibacter kimchii gen. nov., sp. nov., a moderately halophilic and alkalitolerant bacterium in the family Bacillaceae, isolated from kimchi.</title>
        <authorList>
            <person name="Jang J.Y."/>
            <person name="Oh Y.J."/>
            <person name="Lim S.K."/>
            <person name="Park H.K."/>
            <person name="Lee C."/>
            <person name="Kim J.Y."/>
            <person name="Lee M.A."/>
            <person name="Choi H.J."/>
        </authorList>
    </citation>
    <scope>NUCLEOTIDE SEQUENCE [LARGE SCALE GENOMIC DNA]</scope>
    <source>
        <strain evidence="3 4">NKC1-1</strain>
    </source>
</reference>
<feature type="region of interest" description="Disordered" evidence="1">
    <location>
        <begin position="74"/>
        <end position="101"/>
    </location>
</feature>
<dbReference type="RefSeq" id="WP_114373255.1">
    <property type="nucleotide sequence ID" value="NZ_CP031092.1"/>
</dbReference>
<accession>A0A345BZS5</accession>
<feature type="compositionally biased region" description="Polar residues" evidence="1">
    <location>
        <begin position="79"/>
        <end position="94"/>
    </location>
</feature>
<evidence type="ECO:0000313" key="3">
    <source>
        <dbReference type="EMBL" id="AXF56456.1"/>
    </source>
</evidence>
<keyword evidence="2" id="KW-0812">Transmembrane</keyword>
<dbReference type="EMBL" id="CP031092">
    <property type="protein sequence ID" value="AXF56456.1"/>
    <property type="molecule type" value="Genomic_DNA"/>
</dbReference>
<name>A0A345BZS5_9BACI</name>
<dbReference type="KEGG" id="rue:DT065_10765"/>
<feature type="transmembrane region" description="Helical" evidence="2">
    <location>
        <begin position="124"/>
        <end position="151"/>
    </location>
</feature>
<dbReference type="InterPro" id="IPR009577">
    <property type="entry name" value="Sm_multidrug_ex"/>
</dbReference>
<feature type="transmembrane region" description="Helical" evidence="2">
    <location>
        <begin position="7"/>
        <end position="33"/>
    </location>
</feature>
<evidence type="ECO:0000256" key="2">
    <source>
        <dbReference type="SAM" id="Phobius"/>
    </source>
</evidence>
<keyword evidence="4" id="KW-1185">Reference proteome</keyword>
<keyword evidence="2" id="KW-0472">Membrane</keyword>
<protein>
    <recommendedName>
        <fullName evidence="5">DNA-binding protein</fullName>
    </recommendedName>
</protein>
<proteinExistence type="predicted"/>
<dbReference type="OrthoDB" id="6400183at2"/>
<evidence type="ECO:0000256" key="1">
    <source>
        <dbReference type="SAM" id="MobiDB-lite"/>
    </source>
</evidence>
<dbReference type="AlphaFoldDB" id="A0A345BZS5"/>
<dbReference type="Pfam" id="PF06695">
    <property type="entry name" value="Sm_multidrug_ex"/>
    <property type="match status" value="1"/>
</dbReference>
<dbReference type="Proteomes" id="UP000252100">
    <property type="component" value="Chromosome"/>
</dbReference>
<organism evidence="3 4">
    <name type="scientific">Salicibibacter kimchii</name>
    <dbReference type="NCBI Taxonomy" id="2099786"/>
    <lineage>
        <taxon>Bacteria</taxon>
        <taxon>Bacillati</taxon>
        <taxon>Bacillota</taxon>
        <taxon>Bacilli</taxon>
        <taxon>Bacillales</taxon>
        <taxon>Bacillaceae</taxon>
        <taxon>Salicibibacter</taxon>
    </lineage>
</organism>
<feature type="transmembrane region" description="Helical" evidence="2">
    <location>
        <begin position="39"/>
        <end position="57"/>
    </location>
</feature>